<feature type="region of interest" description="Disordered" evidence="1">
    <location>
        <begin position="252"/>
        <end position="274"/>
    </location>
</feature>
<evidence type="ECO:0000313" key="2">
    <source>
        <dbReference type="EMBL" id="KAJ4500702.1"/>
    </source>
</evidence>
<feature type="region of interest" description="Disordered" evidence="1">
    <location>
        <begin position="929"/>
        <end position="1172"/>
    </location>
</feature>
<evidence type="ECO:0000256" key="1">
    <source>
        <dbReference type="SAM" id="MobiDB-lite"/>
    </source>
</evidence>
<feature type="compositionally biased region" description="Low complexity" evidence="1">
    <location>
        <begin position="535"/>
        <end position="547"/>
    </location>
</feature>
<feature type="compositionally biased region" description="Polar residues" evidence="1">
    <location>
        <begin position="1043"/>
        <end position="1052"/>
    </location>
</feature>
<feature type="compositionally biased region" description="Basic and acidic residues" evidence="1">
    <location>
        <begin position="1368"/>
        <end position="1396"/>
    </location>
</feature>
<gene>
    <name evidence="2" type="ORF">C8R41DRAFT_977193</name>
</gene>
<feature type="compositionally biased region" description="Low complexity" evidence="1">
    <location>
        <begin position="702"/>
        <end position="717"/>
    </location>
</feature>
<feature type="compositionally biased region" description="Low complexity" evidence="1">
    <location>
        <begin position="1152"/>
        <end position="1172"/>
    </location>
</feature>
<feature type="compositionally biased region" description="Low complexity" evidence="1">
    <location>
        <begin position="454"/>
        <end position="472"/>
    </location>
</feature>
<feature type="region of interest" description="Disordered" evidence="1">
    <location>
        <begin position="856"/>
        <end position="893"/>
    </location>
</feature>
<dbReference type="EMBL" id="JANVFT010000004">
    <property type="protein sequence ID" value="KAJ4500702.1"/>
    <property type="molecule type" value="Genomic_DNA"/>
</dbReference>
<feature type="compositionally biased region" description="Low complexity" evidence="1">
    <location>
        <begin position="1340"/>
        <end position="1366"/>
    </location>
</feature>
<sequence>MFGCFFKDKPHAAMNVDADSGRLPVDSPIIGHTLRTVSSNSSISSAASGASLNRQPRTRGRSRTVTGNSAIKSNTTNVVSHDQMPISTGPVAADTSRAEESNAEEPIRMTKAAKQASQLAAIKTKPPPSAFSRVPLSQIDAIEGVGVNVRDSMITQESEQTNISTVYPLSTLSSATASPRSPTFSERSVQVDDFKSFEEDDVSYRLRLLVNNNYFLPPAHSKPLPAQLIPATNPNAVKKLPAPTFLDLFRIGRSKSKPPTPTSESGNGGQALTPALRTTSDATAVSGFPMQMQNAVSSSSSPAPPRTSNLARPPDRSGRVVVVREKMADLASAAKQAEFEVKVRSLQRDTRREQPVSLPSMDDVIDPTDAVDLPLPSSAYPFAVQTSALHGLGVHESVGAAALASRLPPPRDRSSALSSLGPDDDEEDWKKALLKAAVGHSFDNLTVAAEGALARSPRSPRSPSSSMMSSLPPESPTPSPVPITSAPTPAARINKKIISSPIQLDTSLSKSPSVHSASHIQTHTFTNHPRPRGWSSPASPTSPSSAPSPIPIRTETPLDLMPLMPPPRSPKLSRSPKSARREIINPVYSISQTDLAETAGPGPVAASVSQGWYGGNTNHVYTMTPPPGYWRSGGLGMTPRDSSESSQSSFRPRDSSDRETANSSTSRSKRSAGSGVGDPETPDSISMYSTMTGVFPDEENSPRASSSRSTIISTAQSPTTSAFQDALSRNPSELRIDGNGQAHHQSADPPPVPSLERPTDGTSAPSASILSPFQPPEPIECSDLPALASLRPRSASSLPIPSTSLTPATPVSAPSRTTSTHYRDLRNRHFSALRQNNTLPTYASYLSYPPSAYNTNMPPPPTLAHRSASDHGHGSFTPPPPAVRKRPPTAPAAPMLTPRIELIEISAPEPTTPPFPSFASLPSFPSLPTIRSPSSSSSARSVHSARSAPPSPPSPLSPSSPYSQSPSSLPSQSQPSLIERRQHGVGNPLRGSLHIPTSIIPPAIHSAPPPSTPPSFPLFAGHPSAGPSSVMMMTSPPSPSMSFFDTIQTQPNAMDYLDESSDESSDDEDDEDEDECEYENENDENRAGNENNGKDDDNRDDEGEEDFRTAEGGTTGGSGRERGASVTNSMLSSLSTYSTPSVQPTARRPSTSRSNISNHSNLSNHSNRSNRSNFSIRTPLMRLGNHSTPYVSHTSLHASDTGIDRRLPIGNIAESKSPREFFTKKMRDDEQVLESKWDLWKYTRVGQGEGVRADAVTGSEVETGTGPDIVGTGAEITGEVEVAAGPSSRSYSYSYSSHPYARAYGPHHSRNYSRDAPSSFAGISGSTETAVGGSRIRATSSSSDRGYGYGYGSQTQTQQAQTQAQQKMESKKLDGMLKMHMEAEKDQMKRMAERMKQTQVQDKASGGRGAIKSKR</sequence>
<feature type="region of interest" description="Disordered" evidence="1">
    <location>
        <begin position="631"/>
        <end position="827"/>
    </location>
</feature>
<feature type="compositionally biased region" description="Pro residues" evidence="1">
    <location>
        <begin position="1007"/>
        <end position="1016"/>
    </location>
</feature>
<feature type="region of interest" description="Disordered" evidence="1">
    <location>
        <begin position="1306"/>
        <end position="1415"/>
    </location>
</feature>
<reference evidence="2" key="1">
    <citation type="submission" date="2022-08" db="EMBL/GenBank/DDBJ databases">
        <title>A Global Phylogenomic Analysis of the Shiitake Genus Lentinula.</title>
        <authorList>
            <consortium name="DOE Joint Genome Institute"/>
            <person name="Sierra-Patev S."/>
            <person name="Min B."/>
            <person name="Naranjo-Ortiz M."/>
            <person name="Looney B."/>
            <person name="Konkel Z."/>
            <person name="Slot J.C."/>
            <person name="Sakamoto Y."/>
            <person name="Steenwyk J.L."/>
            <person name="Rokas A."/>
            <person name="Carro J."/>
            <person name="Camarero S."/>
            <person name="Ferreira P."/>
            <person name="Molpeceres G."/>
            <person name="Ruiz-Duenas F.J."/>
            <person name="Serrano A."/>
            <person name="Henrissat B."/>
            <person name="Drula E."/>
            <person name="Hughes K.W."/>
            <person name="Mata J.L."/>
            <person name="Ishikawa N.K."/>
            <person name="Vargas-Isla R."/>
            <person name="Ushijima S."/>
            <person name="Smith C.A."/>
            <person name="Ahrendt S."/>
            <person name="Andreopoulos W."/>
            <person name="He G."/>
            <person name="Labutti K."/>
            <person name="Lipzen A."/>
            <person name="Ng V."/>
            <person name="Riley R."/>
            <person name="Sandor L."/>
            <person name="Barry K."/>
            <person name="Martinez A.T."/>
            <person name="Xiao Y."/>
            <person name="Gibbons J.G."/>
            <person name="Terashima K."/>
            <person name="Grigoriev I.V."/>
            <person name="Hibbett D.S."/>
        </authorList>
    </citation>
    <scope>NUCLEOTIDE SEQUENCE</scope>
    <source>
        <strain evidence="2">RHP3577 ss4</strain>
    </source>
</reference>
<name>A0ABQ8VWE6_9AGAR</name>
<feature type="compositionally biased region" description="Low complexity" evidence="1">
    <location>
        <begin position="929"/>
        <end position="948"/>
    </location>
</feature>
<evidence type="ECO:0000313" key="3">
    <source>
        <dbReference type="Proteomes" id="UP001150217"/>
    </source>
</evidence>
<organism evidence="2 3">
    <name type="scientific">Lentinula lateritia</name>
    <dbReference type="NCBI Taxonomy" id="40482"/>
    <lineage>
        <taxon>Eukaryota</taxon>
        <taxon>Fungi</taxon>
        <taxon>Dikarya</taxon>
        <taxon>Basidiomycota</taxon>
        <taxon>Agaricomycotina</taxon>
        <taxon>Agaricomycetes</taxon>
        <taxon>Agaricomycetidae</taxon>
        <taxon>Agaricales</taxon>
        <taxon>Marasmiineae</taxon>
        <taxon>Omphalotaceae</taxon>
        <taxon>Lentinula</taxon>
    </lineage>
</organism>
<feature type="compositionally biased region" description="Pro residues" evidence="1">
    <location>
        <begin position="949"/>
        <end position="958"/>
    </location>
</feature>
<dbReference type="Proteomes" id="UP001150217">
    <property type="component" value="Unassembled WGS sequence"/>
</dbReference>
<feature type="compositionally biased region" description="Low complexity" evidence="1">
    <location>
        <begin position="994"/>
        <end position="1006"/>
    </location>
</feature>
<comment type="caution">
    <text evidence="2">The sequence shown here is derived from an EMBL/GenBank/DDBJ whole genome shotgun (WGS) entry which is preliminary data.</text>
</comment>
<feature type="compositionally biased region" description="Polar residues" evidence="1">
    <location>
        <begin position="760"/>
        <end position="771"/>
    </location>
</feature>
<feature type="region of interest" description="Disordered" evidence="1">
    <location>
        <begin position="38"/>
        <end position="106"/>
    </location>
</feature>
<feature type="compositionally biased region" description="Polar residues" evidence="1">
    <location>
        <begin position="1126"/>
        <end position="1151"/>
    </location>
</feature>
<feature type="compositionally biased region" description="Low complexity" evidence="1">
    <location>
        <begin position="38"/>
        <end position="51"/>
    </location>
</feature>
<feature type="compositionally biased region" description="Basic and acidic residues" evidence="1">
    <location>
        <begin position="1083"/>
        <end position="1097"/>
    </location>
</feature>
<feature type="compositionally biased region" description="Low complexity" evidence="1">
    <location>
        <begin position="784"/>
        <end position="810"/>
    </location>
</feature>
<accession>A0ABQ8VWE6</accession>
<feature type="compositionally biased region" description="Basic and acidic residues" evidence="1">
    <location>
        <begin position="651"/>
        <end position="660"/>
    </location>
</feature>
<feature type="compositionally biased region" description="Low complexity" evidence="1">
    <location>
        <begin position="959"/>
        <end position="976"/>
    </location>
</feature>
<feature type="compositionally biased region" description="Polar residues" evidence="1">
    <location>
        <begin position="683"/>
        <end position="692"/>
    </location>
</feature>
<feature type="region of interest" description="Disordered" evidence="1">
    <location>
        <begin position="405"/>
        <end position="426"/>
    </location>
</feature>
<feature type="compositionally biased region" description="Basic and acidic residues" evidence="1">
    <location>
        <begin position="96"/>
        <end position="106"/>
    </location>
</feature>
<proteinExistence type="predicted"/>
<feature type="compositionally biased region" description="Polar residues" evidence="1">
    <location>
        <begin position="63"/>
        <end position="80"/>
    </location>
</feature>
<feature type="region of interest" description="Disordered" evidence="1">
    <location>
        <begin position="451"/>
        <end position="487"/>
    </location>
</feature>
<protein>
    <submittedName>
        <fullName evidence="2">Uncharacterized protein</fullName>
    </submittedName>
</protein>
<feature type="compositionally biased region" description="Acidic residues" evidence="1">
    <location>
        <begin position="1056"/>
        <end position="1082"/>
    </location>
</feature>
<feature type="region of interest" description="Disordered" evidence="1">
    <location>
        <begin position="293"/>
        <end position="318"/>
    </location>
</feature>
<feature type="non-terminal residue" evidence="2">
    <location>
        <position position="1"/>
    </location>
</feature>
<feature type="region of interest" description="Disordered" evidence="1">
    <location>
        <begin position="506"/>
        <end position="580"/>
    </location>
</feature>
<feature type="compositionally biased region" description="Polar residues" evidence="1">
    <location>
        <begin position="506"/>
        <end position="527"/>
    </location>
</feature>
<keyword evidence="3" id="KW-1185">Reference proteome</keyword>
<feature type="compositionally biased region" description="Polar residues" evidence="1">
    <location>
        <begin position="718"/>
        <end position="731"/>
    </location>
</feature>